<dbReference type="Pfam" id="PF24758">
    <property type="entry name" value="LRR_At5g56370"/>
    <property type="match status" value="1"/>
</dbReference>
<sequence>MARASVVEEAAWIKAANTECQQENDQEDRISKLPDDILIFVLDKLQPCDIALAAVVSKRWRHLTNLRSNIFIDVAHFIEGTSVNTLEELVRTSVSAVEAVKRILPHSNQSQNTLNRLGIRFYLRDESIDIVRSVDKAMTTRKVVKAEFVIITEISEEYNTDDDMMDNGRRLMTFVDACPRAFGGLTHLSLHSVRLGKSDFCNVLDTCKKLECLRLNDCDAGNKSVLKIEHSQLAELSIVSSGMERAELIWLPRLTHLTCRNWLPSQDEYPLSFHHVPQLQRLTLCTAGTTMHKTFVCK</sequence>
<gene>
    <name evidence="2" type="ORF">HU200_032316</name>
</gene>
<name>A0A835BP30_9POAL</name>
<dbReference type="InterPro" id="IPR044997">
    <property type="entry name" value="F-box_plant"/>
</dbReference>
<dbReference type="Pfam" id="PF00646">
    <property type="entry name" value="F-box"/>
    <property type="match status" value="1"/>
</dbReference>
<dbReference type="AlphaFoldDB" id="A0A835BP30"/>
<evidence type="ECO:0000313" key="2">
    <source>
        <dbReference type="EMBL" id="KAF8703508.1"/>
    </source>
</evidence>
<proteinExistence type="predicted"/>
<evidence type="ECO:0000313" key="3">
    <source>
        <dbReference type="Proteomes" id="UP000636709"/>
    </source>
</evidence>
<reference evidence="2" key="1">
    <citation type="submission" date="2020-07" db="EMBL/GenBank/DDBJ databases">
        <title>Genome sequence and genetic diversity analysis of an under-domesticated orphan crop, white fonio (Digitaria exilis).</title>
        <authorList>
            <person name="Bennetzen J.L."/>
            <person name="Chen S."/>
            <person name="Ma X."/>
            <person name="Wang X."/>
            <person name="Yssel A.E.J."/>
            <person name="Chaluvadi S.R."/>
            <person name="Johnson M."/>
            <person name="Gangashetty P."/>
            <person name="Hamidou F."/>
            <person name="Sanogo M.D."/>
            <person name="Zwaenepoel A."/>
            <person name="Wallace J."/>
            <person name="Van De Peer Y."/>
            <person name="Van Deynze A."/>
        </authorList>
    </citation>
    <scope>NUCLEOTIDE SEQUENCE</scope>
    <source>
        <tissue evidence="2">Leaves</tissue>
    </source>
</reference>
<dbReference type="InterPro" id="IPR036047">
    <property type="entry name" value="F-box-like_dom_sf"/>
</dbReference>
<feature type="domain" description="F-box" evidence="1">
    <location>
        <begin position="27"/>
        <end position="74"/>
    </location>
</feature>
<dbReference type="Gene3D" id="1.20.1280.50">
    <property type="match status" value="1"/>
</dbReference>
<keyword evidence="3" id="KW-1185">Reference proteome</keyword>
<dbReference type="PROSITE" id="PS50181">
    <property type="entry name" value="FBOX"/>
    <property type="match status" value="1"/>
</dbReference>
<dbReference type="Proteomes" id="UP000636709">
    <property type="component" value="Unassembled WGS sequence"/>
</dbReference>
<dbReference type="PANTHER" id="PTHR32153">
    <property type="entry name" value="OJ000223_09.16 PROTEIN"/>
    <property type="match status" value="1"/>
</dbReference>
<comment type="caution">
    <text evidence="2">The sequence shown here is derived from an EMBL/GenBank/DDBJ whole genome shotgun (WGS) entry which is preliminary data.</text>
</comment>
<organism evidence="2 3">
    <name type="scientific">Digitaria exilis</name>
    <dbReference type="NCBI Taxonomy" id="1010633"/>
    <lineage>
        <taxon>Eukaryota</taxon>
        <taxon>Viridiplantae</taxon>
        <taxon>Streptophyta</taxon>
        <taxon>Embryophyta</taxon>
        <taxon>Tracheophyta</taxon>
        <taxon>Spermatophyta</taxon>
        <taxon>Magnoliopsida</taxon>
        <taxon>Liliopsida</taxon>
        <taxon>Poales</taxon>
        <taxon>Poaceae</taxon>
        <taxon>PACMAD clade</taxon>
        <taxon>Panicoideae</taxon>
        <taxon>Panicodae</taxon>
        <taxon>Paniceae</taxon>
        <taxon>Anthephorinae</taxon>
        <taxon>Digitaria</taxon>
    </lineage>
</organism>
<dbReference type="InterPro" id="IPR032675">
    <property type="entry name" value="LRR_dom_sf"/>
</dbReference>
<dbReference type="InterPro" id="IPR055411">
    <property type="entry name" value="LRR_FXL15/At3g58940/PEG3-like"/>
</dbReference>
<dbReference type="InterPro" id="IPR001810">
    <property type="entry name" value="F-box_dom"/>
</dbReference>
<dbReference type="OrthoDB" id="684031at2759"/>
<dbReference type="Gene3D" id="3.80.10.10">
    <property type="entry name" value="Ribonuclease Inhibitor"/>
    <property type="match status" value="1"/>
</dbReference>
<dbReference type="SUPFAM" id="SSF52047">
    <property type="entry name" value="RNI-like"/>
    <property type="match status" value="1"/>
</dbReference>
<dbReference type="SUPFAM" id="SSF81383">
    <property type="entry name" value="F-box domain"/>
    <property type="match status" value="1"/>
</dbReference>
<dbReference type="EMBL" id="JACEFO010001778">
    <property type="protein sequence ID" value="KAF8703508.1"/>
    <property type="molecule type" value="Genomic_DNA"/>
</dbReference>
<accession>A0A835BP30</accession>
<evidence type="ECO:0000259" key="1">
    <source>
        <dbReference type="PROSITE" id="PS50181"/>
    </source>
</evidence>
<protein>
    <recommendedName>
        <fullName evidence="1">F-box domain-containing protein</fullName>
    </recommendedName>
</protein>